<dbReference type="EMBL" id="CAJNOK010003234">
    <property type="protein sequence ID" value="CAF0893324.1"/>
    <property type="molecule type" value="Genomic_DNA"/>
</dbReference>
<gene>
    <name evidence="2" type="ORF">OVA965_LOCUS9241</name>
    <name evidence="3" type="ORF">TMI583_LOCUS9237</name>
</gene>
<evidence type="ECO:0000313" key="2">
    <source>
        <dbReference type="EMBL" id="CAF0893324.1"/>
    </source>
</evidence>
<name>A0A8S2DB65_9BILA</name>
<keyword evidence="1" id="KW-0812">Transmembrane</keyword>
<dbReference type="Proteomes" id="UP000677228">
    <property type="component" value="Unassembled WGS sequence"/>
</dbReference>
<keyword evidence="1" id="KW-0472">Membrane</keyword>
<evidence type="ECO:0000313" key="3">
    <source>
        <dbReference type="EMBL" id="CAF3675190.1"/>
    </source>
</evidence>
<dbReference type="AlphaFoldDB" id="A0A8S2DB65"/>
<sequence length="161" mass="17714">MGKGPSKGYGKPPWLAGHAPKPILSVSKRISVEWYRYSVVFVSTRKGSRTVSGIGWYSTVFCCTLWNLRWLPARQFSGLSRSSSMAMICYITTIILVLAITHLPQIKTSKLNLAVYDVNSASIHPGTRDKRELPSANQRSVCGETTSPLCTAFETGTRLAS</sequence>
<dbReference type="Proteomes" id="UP000682733">
    <property type="component" value="Unassembled WGS sequence"/>
</dbReference>
<feature type="transmembrane region" description="Helical" evidence="1">
    <location>
        <begin position="54"/>
        <end position="72"/>
    </location>
</feature>
<organism evidence="2 4">
    <name type="scientific">Didymodactylos carnosus</name>
    <dbReference type="NCBI Taxonomy" id="1234261"/>
    <lineage>
        <taxon>Eukaryota</taxon>
        <taxon>Metazoa</taxon>
        <taxon>Spiralia</taxon>
        <taxon>Gnathifera</taxon>
        <taxon>Rotifera</taxon>
        <taxon>Eurotatoria</taxon>
        <taxon>Bdelloidea</taxon>
        <taxon>Philodinida</taxon>
        <taxon>Philodinidae</taxon>
        <taxon>Didymodactylos</taxon>
    </lineage>
</organism>
<protein>
    <submittedName>
        <fullName evidence="2">Uncharacterized protein</fullName>
    </submittedName>
</protein>
<reference evidence="2" key="1">
    <citation type="submission" date="2021-02" db="EMBL/GenBank/DDBJ databases">
        <authorList>
            <person name="Nowell W R."/>
        </authorList>
    </citation>
    <scope>NUCLEOTIDE SEQUENCE</scope>
</reference>
<dbReference type="EMBL" id="CAJOBA010003235">
    <property type="protein sequence ID" value="CAF3675190.1"/>
    <property type="molecule type" value="Genomic_DNA"/>
</dbReference>
<keyword evidence="1" id="KW-1133">Transmembrane helix</keyword>
<accession>A0A8S2DB65</accession>
<feature type="transmembrane region" description="Helical" evidence="1">
    <location>
        <begin position="84"/>
        <end position="103"/>
    </location>
</feature>
<comment type="caution">
    <text evidence="2">The sequence shown here is derived from an EMBL/GenBank/DDBJ whole genome shotgun (WGS) entry which is preliminary data.</text>
</comment>
<proteinExistence type="predicted"/>
<evidence type="ECO:0000256" key="1">
    <source>
        <dbReference type="SAM" id="Phobius"/>
    </source>
</evidence>
<evidence type="ECO:0000313" key="4">
    <source>
        <dbReference type="Proteomes" id="UP000677228"/>
    </source>
</evidence>